<comment type="cofactor">
    <cofactor evidence="1">
        <name>pyridoxal 5'-phosphate</name>
        <dbReference type="ChEBI" id="CHEBI:597326"/>
    </cofactor>
</comment>
<dbReference type="Proteomes" id="UP000198851">
    <property type="component" value="Unassembled WGS sequence"/>
</dbReference>
<dbReference type="InterPro" id="IPR036052">
    <property type="entry name" value="TrpB-like_PALP_sf"/>
</dbReference>
<gene>
    <name evidence="4" type="ORF">SAMN04488036_105104</name>
</gene>
<protein>
    <submittedName>
        <fullName evidence="4">Diaminopropionate ammonia-lyase</fullName>
    </submittedName>
</protein>
<evidence type="ECO:0000259" key="3">
    <source>
        <dbReference type="Pfam" id="PF00291"/>
    </source>
</evidence>
<dbReference type="STRING" id="1280847.SAMN04488036_105104"/>
<accession>A0A1I4EZJ7</accession>
<keyword evidence="4" id="KW-0456">Lyase</keyword>
<keyword evidence="5" id="KW-1185">Reference proteome</keyword>
<dbReference type="RefSeq" id="WP_093324292.1">
    <property type="nucleotide sequence ID" value="NZ_FOSZ01000005.1"/>
</dbReference>
<dbReference type="EMBL" id="FOSZ01000005">
    <property type="protein sequence ID" value="SFL11152.1"/>
    <property type="molecule type" value="Genomic_DNA"/>
</dbReference>
<dbReference type="Gene3D" id="3.40.50.1100">
    <property type="match status" value="2"/>
</dbReference>
<evidence type="ECO:0000313" key="5">
    <source>
        <dbReference type="Proteomes" id="UP000198851"/>
    </source>
</evidence>
<dbReference type="PANTHER" id="PTHR42937">
    <property type="match status" value="1"/>
</dbReference>
<evidence type="ECO:0000256" key="1">
    <source>
        <dbReference type="ARBA" id="ARBA00001933"/>
    </source>
</evidence>
<dbReference type="GO" id="GO:0016829">
    <property type="term" value="F:lyase activity"/>
    <property type="evidence" value="ECO:0007669"/>
    <property type="project" value="UniProtKB-KW"/>
</dbReference>
<dbReference type="AlphaFoldDB" id="A0A1I4EZJ7"/>
<name>A0A1I4EZJ7_9RHOB</name>
<feature type="domain" description="Tryptophan synthase beta chain-like PALP" evidence="3">
    <location>
        <begin position="39"/>
        <end position="344"/>
    </location>
</feature>
<keyword evidence="2" id="KW-0663">Pyridoxal phosphate</keyword>
<dbReference type="Pfam" id="PF00291">
    <property type="entry name" value="PALP"/>
    <property type="match status" value="1"/>
</dbReference>
<reference evidence="5" key="1">
    <citation type="submission" date="2016-10" db="EMBL/GenBank/DDBJ databases">
        <authorList>
            <person name="Varghese N."/>
            <person name="Submissions S."/>
        </authorList>
    </citation>
    <scope>NUCLEOTIDE SEQUENCE [LARGE SCALE GENOMIC DNA]</scope>
    <source>
        <strain evidence="5">DSM 28453</strain>
    </source>
</reference>
<evidence type="ECO:0000313" key="4">
    <source>
        <dbReference type="EMBL" id="SFL11152.1"/>
    </source>
</evidence>
<dbReference type="InterPro" id="IPR001926">
    <property type="entry name" value="TrpB-like_PALP"/>
</dbReference>
<organism evidence="4 5">
    <name type="scientific">Shimia haliotis</name>
    <dbReference type="NCBI Taxonomy" id="1280847"/>
    <lineage>
        <taxon>Bacteria</taxon>
        <taxon>Pseudomonadati</taxon>
        <taxon>Pseudomonadota</taxon>
        <taxon>Alphaproteobacteria</taxon>
        <taxon>Rhodobacterales</taxon>
        <taxon>Roseobacteraceae</taxon>
    </lineage>
</organism>
<evidence type="ECO:0000256" key="2">
    <source>
        <dbReference type="ARBA" id="ARBA00022898"/>
    </source>
</evidence>
<dbReference type="OrthoDB" id="34584at2"/>
<dbReference type="PANTHER" id="PTHR42937:SF1">
    <property type="entry name" value="DIAMINOPROPIONATE AMMONIA-LYASE"/>
    <property type="match status" value="1"/>
</dbReference>
<sequence>MKLVVNPYRGKDKICVGFEYPSVDAERVAGLLDLCPVAKETPLVDVSDAAPVAALWVKDERKRMGLGSFKALGAAYVIARQAWDASGGAPGAESLVGRTFVTASAGNHGMSVAAGARVFGAQSVVYIAETVPESFAERLAVRGATVVREGADYAASMAGAAKAAEAHGWTLLSDSSWDGYAELPHILMEGYLQMAAEAARQCPAEPTHVMLQAGVGGLAGAVAAYVREVWGDGPQIVVVEPTAAPALQASIEAGKAVAADGPDSIMGRLDCKEPSLIALNGLARDADVFLTLSDDAVNACLGAMAALGLETTASGGAGLAAVLDDAARSALGLDETARVLCFLSEVPD</sequence>
<proteinExistence type="predicted"/>
<dbReference type="SUPFAM" id="SSF53686">
    <property type="entry name" value="Tryptophan synthase beta subunit-like PLP-dependent enzymes"/>
    <property type="match status" value="1"/>
</dbReference>